<dbReference type="PROSITE" id="PS50003">
    <property type="entry name" value="PH_DOMAIN"/>
    <property type="match status" value="1"/>
</dbReference>
<dbReference type="FunFam" id="2.60.200.20:FF:000001">
    <property type="entry name" value="Kinesin family member 1B"/>
    <property type="match status" value="1"/>
</dbReference>
<dbReference type="Gene3D" id="2.60.200.20">
    <property type="match status" value="1"/>
</dbReference>
<feature type="compositionally biased region" description="Low complexity" evidence="13">
    <location>
        <begin position="1446"/>
        <end position="1456"/>
    </location>
</feature>
<keyword evidence="10" id="KW-0206">Cytoskeleton</keyword>
<dbReference type="Gene3D" id="6.10.250.2520">
    <property type="match status" value="1"/>
</dbReference>
<keyword evidence="5" id="KW-0493">Microtubule</keyword>
<keyword evidence="17" id="KW-1185">Reference proteome</keyword>
<evidence type="ECO:0000256" key="9">
    <source>
        <dbReference type="ARBA" id="ARBA00023175"/>
    </source>
</evidence>
<keyword evidence="3" id="KW-0813">Transport</keyword>
<dbReference type="GO" id="GO:1904115">
    <property type="term" value="C:axon cytoplasm"/>
    <property type="evidence" value="ECO:0007669"/>
    <property type="project" value="GOC"/>
</dbReference>
<feature type="compositionally biased region" description="Polar residues" evidence="13">
    <location>
        <begin position="1457"/>
        <end position="1471"/>
    </location>
</feature>
<protein>
    <recommendedName>
        <fullName evidence="2">Kinesin-like protein unc-104</fullName>
    </recommendedName>
</protein>
<dbReference type="SUPFAM" id="SSF50729">
    <property type="entry name" value="PH domain-like"/>
    <property type="match status" value="1"/>
</dbReference>
<evidence type="ECO:0000259" key="15">
    <source>
        <dbReference type="PROSITE" id="PS50067"/>
    </source>
</evidence>
<evidence type="ECO:0000256" key="7">
    <source>
        <dbReference type="ARBA" id="ARBA00022840"/>
    </source>
</evidence>
<accession>A0AA39GUY6</accession>
<dbReference type="CDD" id="cd01233">
    <property type="entry name" value="PH_KIFIA_KIFIB"/>
    <property type="match status" value="1"/>
</dbReference>
<dbReference type="CDD" id="cd01365">
    <property type="entry name" value="KISc_KIF1A_KIF1B"/>
    <property type="match status" value="1"/>
</dbReference>
<dbReference type="GO" id="GO:0008582">
    <property type="term" value="P:regulation of synaptic assembly at neuromuscular junction"/>
    <property type="evidence" value="ECO:0007669"/>
    <property type="project" value="UniProtKB-ARBA"/>
</dbReference>
<evidence type="ECO:0000256" key="5">
    <source>
        <dbReference type="ARBA" id="ARBA00022701"/>
    </source>
</evidence>
<dbReference type="GO" id="GO:0051222">
    <property type="term" value="P:positive regulation of protein transport"/>
    <property type="evidence" value="ECO:0007669"/>
    <property type="project" value="UniProtKB-ARBA"/>
</dbReference>
<feature type="compositionally biased region" description="Basic and acidic residues" evidence="13">
    <location>
        <begin position="1481"/>
        <end position="1495"/>
    </location>
</feature>
<dbReference type="PANTHER" id="PTHR47117">
    <property type="entry name" value="STAR-RELATED LIPID TRANSFER PROTEIN 9"/>
    <property type="match status" value="1"/>
</dbReference>
<dbReference type="EMBL" id="JAUCMV010000005">
    <property type="protein sequence ID" value="KAK0393223.1"/>
    <property type="molecule type" value="Genomic_DNA"/>
</dbReference>
<keyword evidence="8 12" id="KW-0175">Coiled coil</keyword>
<dbReference type="PANTHER" id="PTHR47117:SF10">
    <property type="entry name" value="KINESIN-LIKE PROTEIN KIF1B"/>
    <property type="match status" value="1"/>
</dbReference>
<dbReference type="GO" id="GO:0008017">
    <property type="term" value="F:microtubule binding"/>
    <property type="evidence" value="ECO:0007669"/>
    <property type="project" value="InterPro"/>
</dbReference>
<evidence type="ECO:0000259" key="14">
    <source>
        <dbReference type="PROSITE" id="PS50003"/>
    </source>
</evidence>
<reference evidence="16" key="1">
    <citation type="submission" date="2023-06" db="EMBL/GenBank/DDBJ databases">
        <title>Genomic analysis of the entomopathogenic nematode Steinernema hermaphroditum.</title>
        <authorList>
            <person name="Schwarz E.M."/>
            <person name="Heppert J.K."/>
            <person name="Baniya A."/>
            <person name="Schwartz H.T."/>
            <person name="Tan C.-H."/>
            <person name="Antoshechkin I."/>
            <person name="Sternberg P.W."/>
            <person name="Goodrich-Blair H."/>
            <person name="Dillman A.R."/>
        </authorList>
    </citation>
    <scope>NUCLEOTIDE SEQUENCE</scope>
    <source>
        <strain evidence="16">PS9179</strain>
        <tissue evidence="16">Whole animal</tissue>
    </source>
</reference>
<dbReference type="InterPro" id="IPR001752">
    <property type="entry name" value="Kinesin_motor_dom"/>
</dbReference>
<feature type="domain" description="PH" evidence="14">
    <location>
        <begin position="1531"/>
        <end position="1628"/>
    </location>
</feature>
<feature type="domain" description="Kinesin motor" evidence="15">
    <location>
        <begin position="3"/>
        <end position="347"/>
    </location>
</feature>
<feature type="region of interest" description="Disordered" evidence="13">
    <location>
        <begin position="1389"/>
        <end position="1408"/>
    </location>
</feature>
<dbReference type="Proteomes" id="UP001175271">
    <property type="component" value="Unassembled WGS sequence"/>
</dbReference>
<dbReference type="SMART" id="SM00129">
    <property type="entry name" value="KISc"/>
    <property type="match status" value="1"/>
</dbReference>
<dbReference type="GO" id="GO:0008574">
    <property type="term" value="F:plus-end-directed microtubule motor activity"/>
    <property type="evidence" value="ECO:0007669"/>
    <property type="project" value="UniProtKB-ARBA"/>
</dbReference>
<dbReference type="GO" id="GO:0030425">
    <property type="term" value="C:dendrite"/>
    <property type="evidence" value="ECO:0007669"/>
    <property type="project" value="UniProtKB-ARBA"/>
</dbReference>
<dbReference type="InterPro" id="IPR049780">
    <property type="entry name" value="PH_KIFIA_KIFIB"/>
</dbReference>
<dbReference type="PRINTS" id="PR00380">
    <property type="entry name" value="KINESINHEAVY"/>
</dbReference>
<dbReference type="GO" id="GO:0048490">
    <property type="term" value="P:anterograde synaptic vesicle transport"/>
    <property type="evidence" value="ECO:0007669"/>
    <property type="project" value="UniProtKB-ARBA"/>
</dbReference>
<name>A0AA39GUY6_9BILA</name>
<dbReference type="Pfam" id="PF12423">
    <property type="entry name" value="KIF1B"/>
    <property type="match status" value="1"/>
</dbReference>
<dbReference type="InterPro" id="IPR036961">
    <property type="entry name" value="Kinesin_motor_dom_sf"/>
</dbReference>
<dbReference type="Pfam" id="PF00169">
    <property type="entry name" value="PH"/>
    <property type="match status" value="1"/>
</dbReference>
<dbReference type="CDD" id="cd22705">
    <property type="entry name" value="FHA_KIF1"/>
    <property type="match status" value="1"/>
</dbReference>
<dbReference type="GO" id="GO:0021700">
    <property type="term" value="P:developmental maturation"/>
    <property type="evidence" value="ECO:0007669"/>
    <property type="project" value="UniProtKB-ARBA"/>
</dbReference>
<dbReference type="InterPro" id="IPR008984">
    <property type="entry name" value="SMAD_FHA_dom_sf"/>
</dbReference>
<dbReference type="FunFam" id="2.30.29.30:FF:000204">
    <property type="entry name" value="kinesin-like protein unc-104 isoform X6"/>
    <property type="match status" value="1"/>
</dbReference>
<feature type="region of interest" description="Disordered" evidence="13">
    <location>
        <begin position="1427"/>
        <end position="1499"/>
    </location>
</feature>
<comment type="subcellular location">
    <subcellularLocation>
        <location evidence="1">Cytoplasm</location>
        <location evidence="1">Cytoskeleton</location>
    </subcellularLocation>
</comment>
<dbReference type="SMART" id="SM00233">
    <property type="entry name" value="PH"/>
    <property type="match status" value="1"/>
</dbReference>
<dbReference type="Gene3D" id="3.40.850.10">
    <property type="entry name" value="Kinesin motor domain"/>
    <property type="match status" value="1"/>
</dbReference>
<evidence type="ECO:0000256" key="11">
    <source>
        <dbReference type="PROSITE-ProRule" id="PRU00283"/>
    </source>
</evidence>
<dbReference type="InterPro" id="IPR022140">
    <property type="entry name" value="Kinesin-like_KIF1-typ"/>
</dbReference>
<feature type="coiled-coil region" evidence="12">
    <location>
        <begin position="598"/>
        <end position="647"/>
    </location>
</feature>
<evidence type="ECO:0000256" key="4">
    <source>
        <dbReference type="ARBA" id="ARBA00022490"/>
    </source>
</evidence>
<sequence length="1796" mass="205410">MSSVKVAVRVRPFNSRELANESKCVIAMTGSTTTISGGLSGQQTHSFNYDYSYWSFNKSDANFVSQRQVYEDLGAEMLEHAFEGYNVCIFAYGQTGSGKSYTMMGKPNDEQEMGIIPRLCRDLFGRIEKETTSNLKFSVEVSYMEIYCERVRDLLNPQSAGNLKVREHKMLGPYVDDLTKMAVCSYQDIFFHMDEGNKARTVAVTNMNSSSSRSHAVFTIVLTQKIHDEMTNLDTEKVSKISLVDLAGSERATSTGAEGQRLKEGANINKSLTTLGLVISKLAEAANRKHHNKKIMIPYRDSTLTWILKENLGGNSKTAMIAALSPASINFDETLSTLRYSDRAKQIVCQAMVNEDPNAKLIRELKEEVNKLRSLLEDKGIEVNNDESITSAKPKYSAREYDTIEQLKASEKLIASLNETWEEKLRKTEDIRRAREEELREMGLATSEDGSTLGVFSPKTLPHLVNLNEDPLMSECLLYYLKEGITRVGRPEAEHRPDILLSGQMILETHCSFLNEDAVVQLIPEHDAQCYVNGKPVSEATILHTGSRVILGRYHVFRYNDPQEARQSRYNLSAVSNEPLDWKYAQQELLEKQGIDLKAEMEKKLLEIESQYRREKEELELTMMRKTKEYETRIETLQRQVDLAQSMISSTCSTWDGERILTSSLLAEINETRWSIDEERLARRTAIKWRYHQFTSVRDDLWGNAIFLKEANAIAVELKKKVQFQFVLLTDTMYSPLSPDLLPPGEDLTIRPYPKTVVAIQVQDLKNGAMHYWSIEKLKQRLEDMRRFYNADMSEACTPEAPYRTVNEMWMAAMQLNPARLIPDRHRLESMRDMYETEGEMSPGSPGDPMMDALMGTDPFYDRFPWFRMIGRAFVYLSNLLHNVPLIHKVAVVNEKGDVKGYLKVSVEPVPIEGENKTNGVRQTAKLHFRKEDFLRKRSRNGTEHGEVNGKAKTENGFGSDSISEFSVEYPGHMAESEDYCFRVTVIQAIDVSEQYTDVFCQFNFLHRHDEAFSTEPVKNSQKHPLLFNHIQDLYISVNKTFIHYLHHFPIIFEVFGHFQPQPQPFTFERQNSQLGRRMSTKLSFQQPSLVISTPVKSRKMNTLIPNNLNQIKTKYDILVWFEICELANSGDYVPAIVDHAQGLPTHGVFLLHQGIQRRIKITICHEKGEHIKWKDCQELVIGRIRSGPEWCGEDVDVLSLGLFPGQYLEFSMDDRVFFQFEAAWDSSLHNSPLLNRVSNYGDQIYMTLSAYMEMENCCQPAVITKDLSVLIYARDSKISAASRFCRSLIGGISKSPQMNRVPGVYEITLREPADKGSPGSIRRQRRVLDTSSTYVRGEENLGMWRPRGDSLIFEHQWELEKLTRLQQVERVRLFLRLREKLRGKRKEGEVITPVSPSEPKRPIPNKVELSDKEKNIANKVLSLIRQRVPMNKEPPTGKVMETSDDSSSLSNSLTSPTGDNSLLIRSSPSSDRLCRTRSRSNQDVRDGSDMDSMKRSVSGSNIGQMIGGLEVSDGCVDLVPEVTEERVGVVVSRKGYMNFLEEKSQGWIKRWVVVRRPYILLFRDDRDLVIRGIINLANARIEYSEDQQAMLKVPNTFSVCTNHRGFLMQTQSEEMYDWLYAINPLLAGQMRSNKITAPSITIHRALHLILDFDQEQSCRPKSVTIDFERAEVNAIRTIFPNTHIHGCYFHFSQSVWRNIQAHGMGTRYANDVAYNVHLRKFSALAFCEEHDVPVQWPRTNNSVESWHNAFQGAMGMQHPDVYKLLDRLLDEQVRVKAICSKLAAGEVPPLYSHKE</sequence>
<dbReference type="InterPro" id="IPR011993">
    <property type="entry name" value="PH-like_dom_sf"/>
</dbReference>
<dbReference type="SUPFAM" id="SSF52540">
    <property type="entry name" value="P-loop containing nucleoside triphosphate hydrolases"/>
    <property type="match status" value="1"/>
</dbReference>
<comment type="caution">
    <text evidence="16">The sequence shown here is derived from an EMBL/GenBank/DDBJ whole genome shotgun (WGS) entry which is preliminary data.</text>
</comment>
<dbReference type="Pfam" id="PF16183">
    <property type="entry name" value="Kinesin_assoc"/>
    <property type="match status" value="2"/>
</dbReference>
<gene>
    <name evidence="16" type="ORF">QR680_000105</name>
</gene>
<evidence type="ECO:0000256" key="8">
    <source>
        <dbReference type="ARBA" id="ARBA00023054"/>
    </source>
</evidence>
<evidence type="ECO:0000256" key="13">
    <source>
        <dbReference type="SAM" id="MobiDB-lite"/>
    </source>
</evidence>
<evidence type="ECO:0000256" key="2">
    <source>
        <dbReference type="ARBA" id="ARBA00020751"/>
    </source>
</evidence>
<evidence type="ECO:0000256" key="12">
    <source>
        <dbReference type="SAM" id="Coils"/>
    </source>
</evidence>
<evidence type="ECO:0000313" key="17">
    <source>
        <dbReference type="Proteomes" id="UP001175271"/>
    </source>
</evidence>
<dbReference type="GO" id="GO:0010975">
    <property type="term" value="P:regulation of neuron projection development"/>
    <property type="evidence" value="ECO:0007669"/>
    <property type="project" value="UniProtKB-ARBA"/>
</dbReference>
<comment type="similarity">
    <text evidence="11">Belongs to the TRAFAC class myosin-kinesin ATPase superfamily. Kinesin family.</text>
</comment>
<dbReference type="InterPro" id="IPR001849">
    <property type="entry name" value="PH_domain"/>
</dbReference>
<dbReference type="InterPro" id="IPR032405">
    <property type="entry name" value="Kinesin_assoc"/>
</dbReference>
<keyword evidence="9 11" id="KW-0505">Motor protein</keyword>
<dbReference type="GO" id="GO:0005524">
    <property type="term" value="F:ATP binding"/>
    <property type="evidence" value="ECO:0007669"/>
    <property type="project" value="UniProtKB-UniRule"/>
</dbReference>
<keyword evidence="4" id="KW-0963">Cytoplasm</keyword>
<dbReference type="InterPro" id="IPR027417">
    <property type="entry name" value="P-loop_NTPase"/>
</dbReference>
<evidence type="ECO:0000256" key="1">
    <source>
        <dbReference type="ARBA" id="ARBA00004245"/>
    </source>
</evidence>
<evidence type="ECO:0000313" key="16">
    <source>
        <dbReference type="EMBL" id="KAK0393223.1"/>
    </source>
</evidence>
<dbReference type="Pfam" id="PF00225">
    <property type="entry name" value="Kinesin"/>
    <property type="match status" value="1"/>
</dbReference>
<evidence type="ECO:0000256" key="10">
    <source>
        <dbReference type="ARBA" id="ARBA00023212"/>
    </source>
</evidence>
<feature type="binding site" evidence="11">
    <location>
        <begin position="93"/>
        <end position="100"/>
    </location>
    <ligand>
        <name>ATP</name>
        <dbReference type="ChEBI" id="CHEBI:30616"/>
    </ligand>
</feature>
<dbReference type="GO" id="GO:0098793">
    <property type="term" value="C:presynapse"/>
    <property type="evidence" value="ECO:0007669"/>
    <property type="project" value="UniProtKB-ARBA"/>
</dbReference>
<keyword evidence="7 11" id="KW-0067">ATP-binding</keyword>
<dbReference type="GO" id="GO:0005546">
    <property type="term" value="F:phosphatidylinositol-4,5-bisphosphate binding"/>
    <property type="evidence" value="ECO:0007669"/>
    <property type="project" value="UniProtKB-ARBA"/>
</dbReference>
<proteinExistence type="inferred from homology"/>
<organism evidence="16 17">
    <name type="scientific">Steinernema hermaphroditum</name>
    <dbReference type="NCBI Taxonomy" id="289476"/>
    <lineage>
        <taxon>Eukaryota</taxon>
        <taxon>Metazoa</taxon>
        <taxon>Ecdysozoa</taxon>
        <taxon>Nematoda</taxon>
        <taxon>Chromadorea</taxon>
        <taxon>Rhabditida</taxon>
        <taxon>Tylenchina</taxon>
        <taxon>Panagrolaimomorpha</taxon>
        <taxon>Strongyloidoidea</taxon>
        <taxon>Steinernematidae</taxon>
        <taxon>Steinernema</taxon>
    </lineage>
</organism>
<dbReference type="GO" id="GO:0051960">
    <property type="term" value="P:regulation of nervous system development"/>
    <property type="evidence" value="ECO:0007669"/>
    <property type="project" value="UniProtKB-ARBA"/>
</dbReference>
<dbReference type="FunFam" id="3.40.850.10:FF:000047">
    <property type="entry name" value="Kinesin family protein"/>
    <property type="match status" value="1"/>
</dbReference>
<dbReference type="GO" id="GO:0040012">
    <property type="term" value="P:regulation of locomotion"/>
    <property type="evidence" value="ECO:0007669"/>
    <property type="project" value="UniProtKB-ARBA"/>
</dbReference>
<dbReference type="Pfam" id="PF12473">
    <property type="entry name" value="DUF3694"/>
    <property type="match status" value="1"/>
</dbReference>
<dbReference type="PROSITE" id="PS00411">
    <property type="entry name" value="KINESIN_MOTOR_1"/>
    <property type="match status" value="1"/>
</dbReference>
<dbReference type="Gene3D" id="2.30.29.30">
    <property type="entry name" value="Pleckstrin-homology domain (PH domain)/Phosphotyrosine-binding domain (PTB)"/>
    <property type="match status" value="1"/>
</dbReference>
<dbReference type="InterPro" id="IPR019821">
    <property type="entry name" value="Kinesin_motor_CS"/>
</dbReference>
<dbReference type="InterPro" id="IPR022164">
    <property type="entry name" value="Kinesin-like"/>
</dbReference>
<dbReference type="SUPFAM" id="SSF49879">
    <property type="entry name" value="SMAD/FHA domain"/>
    <property type="match status" value="1"/>
</dbReference>
<dbReference type="GO" id="GO:0005874">
    <property type="term" value="C:microtubule"/>
    <property type="evidence" value="ECO:0007669"/>
    <property type="project" value="UniProtKB-KW"/>
</dbReference>
<evidence type="ECO:0000256" key="6">
    <source>
        <dbReference type="ARBA" id="ARBA00022741"/>
    </source>
</evidence>
<evidence type="ECO:0000256" key="3">
    <source>
        <dbReference type="ARBA" id="ARBA00022448"/>
    </source>
</evidence>
<dbReference type="GO" id="GO:0016192">
    <property type="term" value="P:vesicle-mediated transport"/>
    <property type="evidence" value="ECO:0007669"/>
    <property type="project" value="UniProtKB-ARBA"/>
</dbReference>
<keyword evidence="6 11" id="KW-0547">Nucleotide-binding</keyword>
<dbReference type="PROSITE" id="PS50067">
    <property type="entry name" value="KINESIN_MOTOR_2"/>
    <property type="match status" value="1"/>
</dbReference>